<feature type="transmembrane region" description="Helical" evidence="6">
    <location>
        <begin position="24"/>
        <end position="41"/>
    </location>
</feature>
<protein>
    <submittedName>
        <fullName evidence="7">Branched-chain amino acid transport system / permease component</fullName>
    </submittedName>
</protein>
<name>A0A239K2G7_9FIRM</name>
<dbReference type="Pfam" id="PF02653">
    <property type="entry name" value="BPD_transp_2"/>
    <property type="match status" value="1"/>
</dbReference>
<keyword evidence="2" id="KW-1003">Cell membrane</keyword>
<dbReference type="EMBL" id="FZOJ01000042">
    <property type="protein sequence ID" value="SNT12577.1"/>
    <property type="molecule type" value="Genomic_DNA"/>
</dbReference>
<reference evidence="7 8" key="1">
    <citation type="submission" date="2017-06" db="EMBL/GenBank/DDBJ databases">
        <authorList>
            <person name="Kim H.J."/>
            <person name="Triplett B.A."/>
        </authorList>
    </citation>
    <scope>NUCLEOTIDE SEQUENCE [LARGE SCALE GENOMIC DNA]</scope>
    <source>
        <strain evidence="7 8">SCA</strain>
    </source>
</reference>
<evidence type="ECO:0000256" key="4">
    <source>
        <dbReference type="ARBA" id="ARBA00022989"/>
    </source>
</evidence>
<evidence type="ECO:0000256" key="5">
    <source>
        <dbReference type="ARBA" id="ARBA00023136"/>
    </source>
</evidence>
<dbReference type="Proteomes" id="UP000198304">
    <property type="component" value="Unassembled WGS sequence"/>
</dbReference>
<dbReference type="GO" id="GO:0022857">
    <property type="term" value="F:transmembrane transporter activity"/>
    <property type="evidence" value="ECO:0007669"/>
    <property type="project" value="InterPro"/>
</dbReference>
<proteinExistence type="predicted"/>
<evidence type="ECO:0000313" key="7">
    <source>
        <dbReference type="EMBL" id="SNT12577.1"/>
    </source>
</evidence>
<evidence type="ECO:0000256" key="1">
    <source>
        <dbReference type="ARBA" id="ARBA00004651"/>
    </source>
</evidence>
<keyword evidence="4 6" id="KW-1133">Transmembrane helix</keyword>
<comment type="subcellular location">
    <subcellularLocation>
        <location evidence="1">Cell membrane</location>
        <topology evidence="1">Multi-pass membrane protein</topology>
    </subcellularLocation>
</comment>
<evidence type="ECO:0000256" key="3">
    <source>
        <dbReference type="ARBA" id="ARBA00022692"/>
    </source>
</evidence>
<sequence length="49" mass="5277">MKAVGENLVISEKLGIDVDKTRKISIVVSTVLAALAHLMFIQDLGIINV</sequence>
<dbReference type="AlphaFoldDB" id="A0A239K2G7"/>
<dbReference type="InterPro" id="IPR001851">
    <property type="entry name" value="ABC_transp_permease"/>
</dbReference>
<accession>A0A239K2G7</accession>
<keyword evidence="3 6" id="KW-0812">Transmembrane</keyword>
<evidence type="ECO:0000313" key="8">
    <source>
        <dbReference type="Proteomes" id="UP000198304"/>
    </source>
</evidence>
<evidence type="ECO:0000256" key="2">
    <source>
        <dbReference type="ARBA" id="ARBA00022475"/>
    </source>
</evidence>
<evidence type="ECO:0000256" key="6">
    <source>
        <dbReference type="SAM" id="Phobius"/>
    </source>
</evidence>
<gene>
    <name evidence="7" type="ORF">SAMN05446037_104227</name>
</gene>
<keyword evidence="8" id="KW-1185">Reference proteome</keyword>
<organism evidence="7 8">
    <name type="scientific">Anaerovirgula multivorans</name>
    <dbReference type="NCBI Taxonomy" id="312168"/>
    <lineage>
        <taxon>Bacteria</taxon>
        <taxon>Bacillati</taxon>
        <taxon>Bacillota</taxon>
        <taxon>Clostridia</taxon>
        <taxon>Peptostreptococcales</taxon>
        <taxon>Natronincolaceae</taxon>
        <taxon>Anaerovirgula</taxon>
    </lineage>
</organism>
<dbReference type="GO" id="GO:0005886">
    <property type="term" value="C:plasma membrane"/>
    <property type="evidence" value="ECO:0007669"/>
    <property type="project" value="UniProtKB-SubCell"/>
</dbReference>
<keyword evidence="5 6" id="KW-0472">Membrane</keyword>